<feature type="region of interest" description="Disordered" evidence="1">
    <location>
        <begin position="24"/>
        <end position="48"/>
    </location>
</feature>
<evidence type="ECO:0000313" key="3">
    <source>
        <dbReference type="Proteomes" id="UP001275315"/>
    </source>
</evidence>
<accession>A0ABU5CWH4</accession>
<name>A0ABU5CWH4_9BACI</name>
<reference evidence="2 3" key="1">
    <citation type="submission" date="2023-10" db="EMBL/GenBank/DDBJ databases">
        <title>Virgibacillus soli CC-YMP-6 genome.</title>
        <authorList>
            <person name="Miliotis G."/>
            <person name="Sengupta P."/>
            <person name="Hameed A."/>
            <person name="Chuvochina M."/>
            <person name="Mcdonagh F."/>
            <person name="Simpson A.C."/>
            <person name="Singh N.K."/>
            <person name="Rekha P.D."/>
            <person name="Raman K."/>
            <person name="Hugenholtz P."/>
            <person name="Venkateswaran K."/>
        </authorList>
    </citation>
    <scope>NUCLEOTIDE SEQUENCE [LARGE SCALE GENOMIC DNA]</scope>
    <source>
        <strain evidence="2 3">CC-YMP-6</strain>
    </source>
</reference>
<keyword evidence="3" id="KW-1185">Reference proteome</keyword>
<comment type="caution">
    <text evidence="2">The sequence shown here is derived from an EMBL/GenBank/DDBJ whole genome shotgun (WGS) entry which is preliminary data.</text>
</comment>
<proteinExistence type="predicted"/>
<dbReference type="RefSeq" id="WP_320381577.1">
    <property type="nucleotide sequence ID" value="NZ_JAWDIQ010000004.1"/>
</dbReference>
<sequence>MVTGADKQKLSEGERFNSFFLIPCKPTKTNGGRTRNLKEHDPNKWEVL</sequence>
<evidence type="ECO:0000256" key="1">
    <source>
        <dbReference type="SAM" id="MobiDB-lite"/>
    </source>
</evidence>
<dbReference type="EMBL" id="JAWDIQ010000004">
    <property type="protein sequence ID" value="MDY0410615.1"/>
    <property type="molecule type" value="Genomic_DNA"/>
</dbReference>
<organism evidence="2 3">
    <name type="scientific">Paracerasibacillus soli</name>
    <dbReference type="NCBI Taxonomy" id="480284"/>
    <lineage>
        <taxon>Bacteria</taxon>
        <taxon>Bacillati</taxon>
        <taxon>Bacillota</taxon>
        <taxon>Bacilli</taxon>
        <taxon>Bacillales</taxon>
        <taxon>Bacillaceae</taxon>
        <taxon>Paracerasibacillus</taxon>
    </lineage>
</organism>
<gene>
    <name evidence="2" type="ORF">RWD45_21345</name>
</gene>
<evidence type="ECO:0000313" key="2">
    <source>
        <dbReference type="EMBL" id="MDY0410615.1"/>
    </source>
</evidence>
<dbReference type="Proteomes" id="UP001275315">
    <property type="component" value="Unassembled WGS sequence"/>
</dbReference>
<protein>
    <submittedName>
        <fullName evidence="2">Uncharacterized protein</fullName>
    </submittedName>
</protein>
<feature type="compositionally biased region" description="Basic and acidic residues" evidence="1">
    <location>
        <begin position="36"/>
        <end position="48"/>
    </location>
</feature>